<keyword evidence="1" id="KW-0812">Transmembrane</keyword>
<name>A0A9X0WGL6_9GAMM</name>
<sequence length="101" mass="10699">MSNPEFAGQGASLTLQPAPTTVSAEHHFGWGDLTLTGAIVLIALYYLYHKLWKGRGRCADCGEANSCDPNLCSALRRGKGVEVRLEPGVAARDQSGGKAPD</sequence>
<dbReference type="Proteomes" id="UP001138802">
    <property type="component" value="Unassembled WGS sequence"/>
</dbReference>
<dbReference type="EMBL" id="NRSD01000004">
    <property type="protein sequence ID" value="MBK1644140.1"/>
    <property type="molecule type" value="Genomic_DNA"/>
</dbReference>
<keyword evidence="1" id="KW-0472">Membrane</keyword>
<evidence type="ECO:0000256" key="1">
    <source>
        <dbReference type="SAM" id="Phobius"/>
    </source>
</evidence>
<protein>
    <recommendedName>
        <fullName evidence="4">FeoB-associated Cys-rich membrane protein</fullName>
    </recommendedName>
</protein>
<reference evidence="2 3" key="1">
    <citation type="journal article" date="2020" name="Microorganisms">
        <title>Osmotic Adaptation and Compatible Solute Biosynthesis of Phototrophic Bacteria as Revealed from Genome Analyses.</title>
        <authorList>
            <person name="Imhoff J.F."/>
            <person name="Rahn T."/>
            <person name="Kunzel S."/>
            <person name="Keller A."/>
            <person name="Neulinger S.C."/>
        </authorList>
    </citation>
    <scope>NUCLEOTIDE SEQUENCE [LARGE SCALE GENOMIC DNA]</scope>
    <source>
        <strain evidence="2 3">DSM 21303</strain>
    </source>
</reference>
<keyword evidence="3" id="KW-1185">Reference proteome</keyword>
<comment type="caution">
    <text evidence="2">The sequence shown here is derived from an EMBL/GenBank/DDBJ whole genome shotgun (WGS) entry which is preliminary data.</text>
</comment>
<evidence type="ECO:0000313" key="2">
    <source>
        <dbReference type="EMBL" id="MBK1644140.1"/>
    </source>
</evidence>
<gene>
    <name evidence="2" type="ORF">CKO25_05630</name>
</gene>
<dbReference type="RefSeq" id="WP_200386939.1">
    <property type="nucleotide sequence ID" value="NZ_NRSD01000004.1"/>
</dbReference>
<dbReference type="AlphaFoldDB" id="A0A9X0WGL6"/>
<proteinExistence type="predicted"/>
<feature type="transmembrane region" description="Helical" evidence="1">
    <location>
        <begin position="28"/>
        <end position="48"/>
    </location>
</feature>
<organism evidence="2 3">
    <name type="scientific">Thiocapsa imhoffii</name>
    <dbReference type="NCBI Taxonomy" id="382777"/>
    <lineage>
        <taxon>Bacteria</taxon>
        <taxon>Pseudomonadati</taxon>
        <taxon>Pseudomonadota</taxon>
        <taxon>Gammaproteobacteria</taxon>
        <taxon>Chromatiales</taxon>
        <taxon>Chromatiaceae</taxon>
        <taxon>Thiocapsa</taxon>
    </lineage>
</organism>
<accession>A0A9X0WGL6</accession>
<evidence type="ECO:0000313" key="3">
    <source>
        <dbReference type="Proteomes" id="UP001138802"/>
    </source>
</evidence>
<keyword evidence="1" id="KW-1133">Transmembrane helix</keyword>
<evidence type="ECO:0008006" key="4">
    <source>
        <dbReference type="Google" id="ProtNLM"/>
    </source>
</evidence>